<reference evidence="2" key="1">
    <citation type="journal article" date="2019" name="Int. J. Syst. Evol. Microbiol.">
        <title>The Global Catalogue of Microorganisms (GCM) 10K type strain sequencing project: providing services to taxonomists for standard genome sequencing and annotation.</title>
        <authorList>
            <consortium name="The Broad Institute Genomics Platform"/>
            <consortium name="The Broad Institute Genome Sequencing Center for Infectious Disease"/>
            <person name="Wu L."/>
            <person name="Ma J."/>
        </authorList>
    </citation>
    <scope>NUCLEOTIDE SEQUENCE [LARGE SCALE GENOMIC DNA]</scope>
    <source>
        <strain evidence="2">CCUG 56754</strain>
    </source>
</reference>
<accession>A0ABW3LFQ0</accession>
<sequence length="100" mass="11527">MRKSDYIKQINSFYDKIERNPLSASPVTLWHALMHINNKAMCTESFTVAAPALRLKSGLKESTFKRARTELKEKGYIDYQSRNNNQAPVYQMIELSEGVN</sequence>
<evidence type="ECO:0000313" key="2">
    <source>
        <dbReference type="Proteomes" id="UP001597040"/>
    </source>
</evidence>
<proteinExistence type="predicted"/>
<comment type="caution">
    <text evidence="1">The sequence shown here is derived from an EMBL/GenBank/DDBJ whole genome shotgun (WGS) entry which is preliminary data.</text>
</comment>
<dbReference type="RefSeq" id="WP_390359061.1">
    <property type="nucleotide sequence ID" value="NZ_JBHTKJ010000007.1"/>
</dbReference>
<dbReference type="EMBL" id="JBHTKJ010000007">
    <property type="protein sequence ID" value="MFD1037201.1"/>
    <property type="molecule type" value="Genomic_DNA"/>
</dbReference>
<gene>
    <name evidence="1" type="ORF">ACFQ3N_02010</name>
</gene>
<keyword evidence="2" id="KW-1185">Reference proteome</keyword>
<evidence type="ECO:0000313" key="1">
    <source>
        <dbReference type="EMBL" id="MFD1037201.1"/>
    </source>
</evidence>
<evidence type="ECO:0008006" key="3">
    <source>
        <dbReference type="Google" id="ProtNLM"/>
    </source>
</evidence>
<organism evidence="1 2">
    <name type="scientific">Virgibacillus byunsanensis</name>
    <dbReference type="NCBI Taxonomy" id="570945"/>
    <lineage>
        <taxon>Bacteria</taxon>
        <taxon>Bacillati</taxon>
        <taxon>Bacillota</taxon>
        <taxon>Bacilli</taxon>
        <taxon>Bacillales</taxon>
        <taxon>Bacillaceae</taxon>
        <taxon>Virgibacillus</taxon>
    </lineage>
</organism>
<name>A0ABW3LFQ0_9BACI</name>
<dbReference type="Proteomes" id="UP001597040">
    <property type="component" value="Unassembled WGS sequence"/>
</dbReference>
<protein>
    <recommendedName>
        <fullName evidence="3">Helix-turn-helix domain-containing protein</fullName>
    </recommendedName>
</protein>